<gene>
    <name evidence="2" type="ORF">CBR64_05725</name>
</gene>
<evidence type="ECO:0000313" key="3">
    <source>
        <dbReference type="Proteomes" id="UP000196228"/>
    </source>
</evidence>
<keyword evidence="1" id="KW-0732">Signal</keyword>
<sequence length="98" mass="10732">MRKIMTTVLSATLVLGVTLGAAGPAGAAISYPSVGGRWDHGADTKDVWSHYYHPSLIHKSSTYGQNGLRSSGWHRANTTSYQWDEVRLFGNKAYYDVA</sequence>
<proteinExistence type="predicted"/>
<reference evidence="2 3" key="1">
    <citation type="submission" date="2017-05" db="EMBL/GenBank/DDBJ databases">
        <authorList>
            <person name="Song R."/>
            <person name="Chenine A.L."/>
            <person name="Ruprecht R.M."/>
        </authorList>
    </citation>
    <scope>NUCLEOTIDE SEQUENCE [LARGE SCALE GENOMIC DNA]</scope>
    <source>
        <strain evidence="2 3">PSBB019</strain>
    </source>
</reference>
<feature type="chain" id="PRO_5012801643" description="Lactococcin 972 family bacteriocin" evidence="1">
    <location>
        <begin position="28"/>
        <end position="98"/>
    </location>
</feature>
<accession>A0A1Y0HSC4</accession>
<dbReference type="Gene3D" id="2.60.40.2850">
    <property type="match status" value="1"/>
</dbReference>
<dbReference type="Proteomes" id="UP000196228">
    <property type="component" value="Chromosome"/>
</dbReference>
<evidence type="ECO:0008006" key="4">
    <source>
        <dbReference type="Google" id="ProtNLM"/>
    </source>
</evidence>
<dbReference type="Pfam" id="PF09683">
    <property type="entry name" value="Lactococcin_972"/>
    <property type="match status" value="1"/>
</dbReference>
<evidence type="ECO:0000313" key="2">
    <source>
        <dbReference type="EMBL" id="ARU51062.1"/>
    </source>
</evidence>
<dbReference type="InterPro" id="IPR006540">
    <property type="entry name" value="Lactococcin_972"/>
</dbReference>
<organism evidence="2 3">
    <name type="scientific">Cellulosimicrobium cellulans</name>
    <name type="common">Arthrobacter luteus</name>
    <dbReference type="NCBI Taxonomy" id="1710"/>
    <lineage>
        <taxon>Bacteria</taxon>
        <taxon>Bacillati</taxon>
        <taxon>Actinomycetota</taxon>
        <taxon>Actinomycetes</taxon>
        <taxon>Micrococcales</taxon>
        <taxon>Promicromonosporaceae</taxon>
        <taxon>Cellulosimicrobium</taxon>
    </lineage>
</organism>
<protein>
    <recommendedName>
        <fullName evidence="4">Lactococcin 972 family bacteriocin</fullName>
    </recommendedName>
</protein>
<dbReference type="EMBL" id="CP021383">
    <property type="protein sequence ID" value="ARU51062.1"/>
    <property type="molecule type" value="Genomic_DNA"/>
</dbReference>
<evidence type="ECO:0000256" key="1">
    <source>
        <dbReference type="SAM" id="SignalP"/>
    </source>
</evidence>
<name>A0A1Y0HSC4_CELCE</name>
<dbReference type="AlphaFoldDB" id="A0A1Y0HSC4"/>
<feature type="signal peptide" evidence="1">
    <location>
        <begin position="1"/>
        <end position="27"/>
    </location>
</feature>
<dbReference type="KEGG" id="cceu:CBR64_05725"/>